<keyword evidence="4 11" id="KW-0812">Transmembrane</keyword>
<dbReference type="InterPro" id="IPR003593">
    <property type="entry name" value="AAA+_ATPase"/>
</dbReference>
<dbReference type="PROSITE" id="PS00211">
    <property type="entry name" value="ABC_TRANSPORTER_1"/>
    <property type="match status" value="1"/>
</dbReference>
<evidence type="ECO:0000256" key="1">
    <source>
        <dbReference type="ARBA" id="ARBA00004141"/>
    </source>
</evidence>
<name>A0A8C0ALY6_BOSMU</name>
<dbReference type="PANTHER" id="PTHR19229:SF269">
    <property type="entry name" value="ATP-BINDING CASSETTE SUB-FAMILY A MEMBER 10"/>
    <property type="match status" value="1"/>
</dbReference>
<feature type="transmembrane region" description="Helical" evidence="11">
    <location>
        <begin position="295"/>
        <end position="322"/>
    </location>
</feature>
<dbReference type="SMART" id="SM00382">
    <property type="entry name" value="AAA"/>
    <property type="match status" value="2"/>
</dbReference>
<feature type="transmembrane region" description="Helical" evidence="11">
    <location>
        <begin position="225"/>
        <end position="245"/>
    </location>
</feature>
<feature type="transmembrane region" description="Helical" evidence="11">
    <location>
        <begin position="1073"/>
        <end position="1098"/>
    </location>
</feature>
<evidence type="ECO:0000256" key="9">
    <source>
        <dbReference type="ARBA" id="ARBA00022989"/>
    </source>
</evidence>
<keyword evidence="3" id="KW-0813">Transport</keyword>
<dbReference type="InterPro" id="IPR027417">
    <property type="entry name" value="P-loop_NTPase"/>
</dbReference>
<reference evidence="13" key="1">
    <citation type="submission" date="2019-05" db="EMBL/GenBank/DDBJ databases">
        <authorList>
            <person name="Zhang S."/>
            <person name="Liu J."/>
        </authorList>
    </citation>
    <scope>NUCLEOTIDE SEQUENCE [LARGE SCALE GENOMIC DNA]</scope>
</reference>
<dbReference type="GO" id="GO:0005319">
    <property type="term" value="F:lipid transporter activity"/>
    <property type="evidence" value="ECO:0007669"/>
    <property type="project" value="TreeGrafter"/>
</dbReference>
<dbReference type="InterPro" id="IPR003439">
    <property type="entry name" value="ABC_transporter-like_ATP-bd"/>
</dbReference>
<dbReference type="Proteomes" id="UP000694520">
    <property type="component" value="Chromosome 19"/>
</dbReference>
<keyword evidence="6" id="KW-0547">Nucleotide-binding</keyword>
<dbReference type="FunFam" id="3.40.50.300:FF:000335">
    <property type="entry name" value="ATP binding cassette subfamily A member 5"/>
    <property type="match status" value="1"/>
</dbReference>
<feature type="transmembrane region" description="Helical" evidence="11">
    <location>
        <begin position="1110"/>
        <end position="1129"/>
    </location>
</feature>
<feature type="transmembrane region" description="Helical" evidence="11">
    <location>
        <begin position="957"/>
        <end position="975"/>
    </location>
</feature>
<feature type="transmembrane region" description="Helical" evidence="11">
    <location>
        <begin position="995"/>
        <end position="1016"/>
    </location>
</feature>
<dbReference type="GO" id="GO:0005524">
    <property type="term" value="F:ATP binding"/>
    <property type="evidence" value="ECO:0007669"/>
    <property type="project" value="UniProtKB-KW"/>
</dbReference>
<keyword evidence="9 11" id="KW-1133">Transmembrane helix</keyword>
<dbReference type="GO" id="GO:0016887">
    <property type="term" value="F:ATP hydrolysis activity"/>
    <property type="evidence" value="ECO:0007669"/>
    <property type="project" value="InterPro"/>
</dbReference>
<evidence type="ECO:0000313" key="14">
    <source>
        <dbReference type="Proteomes" id="UP000694520"/>
    </source>
</evidence>
<feature type="transmembrane region" description="Helical" evidence="11">
    <location>
        <begin position="1050"/>
        <end position="1067"/>
    </location>
</feature>
<evidence type="ECO:0000313" key="13">
    <source>
        <dbReference type="Ensembl" id="ENSBGRP00000041774.1"/>
    </source>
</evidence>
<gene>
    <name evidence="13" type="primary">ABCA10</name>
</gene>
<evidence type="ECO:0000259" key="12">
    <source>
        <dbReference type="PROSITE" id="PS50893"/>
    </source>
</evidence>
<dbReference type="CDD" id="cd03263">
    <property type="entry name" value="ABC_subfamily_A"/>
    <property type="match status" value="2"/>
</dbReference>
<dbReference type="PROSITE" id="PS50893">
    <property type="entry name" value="ABC_TRANSPORTER_2"/>
    <property type="match status" value="2"/>
</dbReference>
<dbReference type="InterPro" id="IPR026082">
    <property type="entry name" value="ABCA"/>
</dbReference>
<evidence type="ECO:0000256" key="2">
    <source>
        <dbReference type="ARBA" id="ARBA00008869"/>
    </source>
</evidence>
<comment type="subcellular location">
    <subcellularLocation>
        <location evidence="1">Membrane</location>
        <topology evidence="1">Multi-pass membrane protein</topology>
    </subcellularLocation>
</comment>
<evidence type="ECO:0000256" key="8">
    <source>
        <dbReference type="ARBA" id="ARBA00022967"/>
    </source>
</evidence>
<sequence>MIKKERSVCQQTWALLHKNFLRKWRMKKESALEWAMVLFLGLALCLFAELFRATHFLEQPPQVLGRVDEFNDSDLVLVAYTPVTNVTQSIMDKVAAAAFMKGRTILGIPNEDAMDRVRPRNDSEMVGIVFNDTFSYRLKFSWGHRVPILREHFEYSDHCWALRDEAFCLLSIYWKNGFVAFQTAINAAIIEVTTNHSVMEELISVVGINMRTPPFISKGESINEWFIFICIVYFSPFVYVASLNITKERKKFKKLMTAMGLQQSAFWLSWALMYAGFVFVVSIFMTLVIKLFQMVILTGFVVLVSLFTLYGLSLIALAFLLCVLIKRPILTGVVGSLFTVFWGCLGFTSLYRQIPSSLGWALCLFSPFAFTAGVAQVRAEPSSDYLLDGVVFPDPSGESYTMIVIFFLLAFDTLLYLTLTLYFEHILPDENGQRHSPLFFLKSSFWSQHKNTHHEVFGNEMNSELSCDDSFEPVSPEFHGKEAIRIRNLRKEYKGKPEKVEALQGICLDVYEGQLTAILGHSGAGKSSLLSILGGWSACTEGSATIYNTQLSEIINMEEIRNYTGFCPQFNIYFDFLTVRENLRLFAKIKGIPPKEVEQEVKGIMMELDMHNIQDVIAKELSGGQKRKLTFGIAILGDPQVLLLDEPTAGLDPFSRHLVWNFLKERKTNHTILFSTQFMDEADILADRKVFLSNGKLRCAGSSLFLKRKWGIGYHLSLHRNERCNTERITSLITQHISDAKLTAENEEKLVYTLPLERTDKFPDLCRDLENSSDQGIMNFGVSMTTLNEVFLNLKGRSAINGPAESESEAQQALGALPEVKQAASSAALWRRQVCAVARLLSHFLRNFFVLLFLKYLLTYSHLLYFHDHRWEFSPGMYFLSLEQLPQPPLTNLLIINNTGSSIEDAVQSLKHQNLVLEVDDARNRNGSDDPSYNGAIIVSGGHRDYRFSVACNTKRMNCFPVLIGIVSNALLGIFNVTELIKTERSTFPPDNPRWGMGLLDFLLLLVVNCLSPYIGMSSVSDYKQKAQSQLRISGLCPSAYWCGQALVDIPFYFGILVSIHLMYYIFLESTIVLQFMFALVVCVAGCAACLILLTYVISFLFPRGRKNNGFWSLSFFLISLFMLILLGLTHSENIIIICIILIPSCTSVFFLVQMIEPYLQIIVFLFIIRCLEMKYGKETMRKDPFFRISPSRGEYRPNPEEPEEEDEDVQMERVKTANALTASSLDEKPVIMASCLHKEYKQEKKRCFSARKTKTAVRNVSFCINKGEVLGLLGHNGAGKSTCIKMITGDTKPTAGVVRGAGGGFRHLGYCPQEDVLWPDLTVREHLDLYSAVKGLTKEEAALSVSRLADALKLQDQMALPAKALPEGAKRKLSFALSVLGSPALLLLDEPTTGMDPEGQLQMWQAIQAIVKSSARGALLTTHSMAEAEAVCDRVAVMVSGRLRWVPGWREDPSPASAGAESPGGVSCLSTLLSLPWTRCIGSVQHLKSKFGKDYLLEVKVKALTLVEPLHTEILKLFPQAARQERYSFVMAYKLAIEDVHPLSQTFSKLEAGEFRLLKLNVFLELSKEQELGNLDDDVDTTVRWKLLPQEES</sequence>
<dbReference type="SUPFAM" id="SSF52540">
    <property type="entry name" value="P-loop containing nucleoside triphosphate hydrolases"/>
    <property type="match status" value="2"/>
</dbReference>
<feature type="domain" description="ABC transporter" evidence="12">
    <location>
        <begin position="1232"/>
        <end position="1466"/>
    </location>
</feature>
<dbReference type="GO" id="GO:0140359">
    <property type="term" value="F:ABC-type transporter activity"/>
    <property type="evidence" value="ECO:0007669"/>
    <property type="project" value="InterPro"/>
</dbReference>
<dbReference type="InterPro" id="IPR013525">
    <property type="entry name" value="ABC2_TM"/>
</dbReference>
<keyword evidence="8" id="KW-1278">Translocase</keyword>
<protein>
    <submittedName>
        <fullName evidence="13">ATP binding cassette subfamily A member 10</fullName>
    </submittedName>
</protein>
<evidence type="ECO:0000256" key="6">
    <source>
        <dbReference type="ARBA" id="ARBA00022741"/>
    </source>
</evidence>
<dbReference type="Pfam" id="PF00005">
    <property type="entry name" value="ABC_tran"/>
    <property type="match status" value="2"/>
</dbReference>
<evidence type="ECO:0000256" key="11">
    <source>
        <dbReference type="SAM" id="Phobius"/>
    </source>
</evidence>
<dbReference type="GeneTree" id="ENSGT00940000162673"/>
<dbReference type="PANTHER" id="PTHR19229">
    <property type="entry name" value="ATP-BINDING CASSETTE TRANSPORTER SUBFAMILY A ABCA"/>
    <property type="match status" value="1"/>
</dbReference>
<dbReference type="FunFam" id="3.40.50.300:FF:000436">
    <property type="entry name" value="ATP binding cassette subfamily A member 9"/>
    <property type="match status" value="1"/>
</dbReference>
<comment type="similarity">
    <text evidence="2">Belongs to the ABC transporter superfamily. ABCA family.</text>
</comment>
<reference evidence="13" key="3">
    <citation type="submission" date="2025-09" db="UniProtKB">
        <authorList>
            <consortium name="Ensembl"/>
        </authorList>
    </citation>
    <scope>IDENTIFICATION</scope>
</reference>
<dbReference type="InterPro" id="IPR017871">
    <property type="entry name" value="ABC_transporter-like_CS"/>
</dbReference>
<dbReference type="GO" id="GO:0005886">
    <property type="term" value="C:plasma membrane"/>
    <property type="evidence" value="ECO:0007669"/>
    <property type="project" value="UniProtKB-ARBA"/>
</dbReference>
<feature type="transmembrane region" description="Helical" evidence="11">
    <location>
        <begin position="848"/>
        <end position="866"/>
    </location>
</feature>
<dbReference type="Pfam" id="PF12698">
    <property type="entry name" value="ABC2_membrane_3"/>
    <property type="match status" value="1"/>
</dbReference>
<reference evidence="13" key="2">
    <citation type="submission" date="2025-08" db="UniProtKB">
        <authorList>
            <consortium name="Ensembl"/>
        </authorList>
    </citation>
    <scope>IDENTIFICATION</scope>
</reference>
<keyword evidence="14" id="KW-1185">Reference proteome</keyword>
<keyword evidence="5" id="KW-0677">Repeat</keyword>
<feature type="domain" description="ABC transporter" evidence="12">
    <location>
        <begin position="484"/>
        <end position="719"/>
    </location>
</feature>
<evidence type="ECO:0000256" key="7">
    <source>
        <dbReference type="ARBA" id="ARBA00022840"/>
    </source>
</evidence>
<evidence type="ECO:0000256" key="3">
    <source>
        <dbReference type="ARBA" id="ARBA00022448"/>
    </source>
</evidence>
<feature type="transmembrane region" description="Helical" evidence="11">
    <location>
        <begin position="400"/>
        <end position="423"/>
    </location>
</feature>
<proteinExistence type="inferred from homology"/>
<evidence type="ECO:0000256" key="10">
    <source>
        <dbReference type="ARBA" id="ARBA00023136"/>
    </source>
</evidence>
<dbReference type="Ensembl" id="ENSBGRT00000048449.1">
    <property type="protein sequence ID" value="ENSBGRP00000041774.1"/>
    <property type="gene ID" value="ENSBGRG00000024796.1"/>
</dbReference>
<evidence type="ECO:0000256" key="5">
    <source>
        <dbReference type="ARBA" id="ARBA00022737"/>
    </source>
</evidence>
<keyword evidence="10 11" id="KW-0472">Membrane</keyword>
<feature type="transmembrane region" description="Helical" evidence="11">
    <location>
        <begin position="266"/>
        <end position="289"/>
    </location>
</feature>
<dbReference type="Gene3D" id="3.40.50.300">
    <property type="entry name" value="P-loop containing nucleotide triphosphate hydrolases"/>
    <property type="match status" value="2"/>
</dbReference>
<feature type="transmembrane region" description="Helical" evidence="11">
    <location>
        <begin position="329"/>
        <end position="351"/>
    </location>
</feature>
<organism evidence="13 14">
    <name type="scientific">Bos mutus grunniens</name>
    <name type="common">Wild yak</name>
    <name type="synonym">Bos grunniens</name>
    <dbReference type="NCBI Taxonomy" id="30521"/>
    <lineage>
        <taxon>Eukaryota</taxon>
        <taxon>Metazoa</taxon>
        <taxon>Chordata</taxon>
        <taxon>Craniata</taxon>
        <taxon>Vertebrata</taxon>
        <taxon>Euteleostomi</taxon>
        <taxon>Mammalia</taxon>
        <taxon>Eutheria</taxon>
        <taxon>Laurasiatheria</taxon>
        <taxon>Artiodactyla</taxon>
        <taxon>Ruminantia</taxon>
        <taxon>Pecora</taxon>
        <taxon>Bovidae</taxon>
        <taxon>Bovinae</taxon>
        <taxon>Bos</taxon>
    </lineage>
</organism>
<accession>A0A8C0ALY6</accession>
<keyword evidence="7" id="KW-0067">ATP-binding</keyword>
<feature type="transmembrane region" description="Helical" evidence="11">
    <location>
        <begin position="1135"/>
        <end position="1168"/>
    </location>
</feature>
<evidence type="ECO:0000256" key="4">
    <source>
        <dbReference type="ARBA" id="ARBA00022692"/>
    </source>
</evidence>